<gene>
    <name evidence="1" type="ordered locus">GNIT_3333</name>
</gene>
<organism evidence="1 2">
    <name type="scientific">Glaciecola nitratireducens (strain JCM 12485 / KCTC 12276 / FR1064)</name>
    <dbReference type="NCBI Taxonomy" id="1085623"/>
    <lineage>
        <taxon>Bacteria</taxon>
        <taxon>Pseudomonadati</taxon>
        <taxon>Pseudomonadota</taxon>
        <taxon>Gammaproteobacteria</taxon>
        <taxon>Alteromonadales</taxon>
        <taxon>Alteromonadaceae</taxon>
        <taxon>Brumicola</taxon>
    </lineage>
</organism>
<dbReference type="AlphaFoldDB" id="G4QN08"/>
<accession>G4QN08</accession>
<dbReference type="Proteomes" id="UP000009282">
    <property type="component" value="Chromosome"/>
</dbReference>
<dbReference type="RefSeq" id="WP_014110298.1">
    <property type="nucleotide sequence ID" value="NC_016041.1"/>
</dbReference>
<proteinExistence type="predicted"/>
<dbReference type="OrthoDB" id="6106674at2"/>
<dbReference type="STRING" id="1085623.GNIT_3333"/>
<dbReference type="KEGG" id="gni:GNIT_3333"/>
<evidence type="ECO:0000313" key="2">
    <source>
        <dbReference type="Proteomes" id="UP000009282"/>
    </source>
</evidence>
<name>G4QN08_GLANF</name>
<dbReference type="EMBL" id="CP003060">
    <property type="protein sequence ID" value="AEP31427.1"/>
    <property type="molecule type" value="Genomic_DNA"/>
</dbReference>
<reference evidence="1 2" key="1">
    <citation type="journal article" date="2011" name="J. Bacteriol.">
        <title>Complete genome sequence of seawater bacterium Glaciecola nitratireducens FR1064T.</title>
        <authorList>
            <person name="Bian F."/>
            <person name="Qin Q.L."/>
            <person name="Xie B.B."/>
            <person name="Shu Y.L."/>
            <person name="Zhang X.Y."/>
            <person name="Yu Y."/>
            <person name="Chen B."/>
            <person name="Chen X.L."/>
            <person name="Zhou B.C."/>
            <person name="Zhang Y.Z."/>
        </authorList>
    </citation>
    <scope>NUCLEOTIDE SEQUENCE [LARGE SCALE GENOMIC DNA]</scope>
    <source>
        <strain evidence="2">JCM 12485 / KCTC 12276 / FR1064</strain>
    </source>
</reference>
<evidence type="ECO:0000313" key="1">
    <source>
        <dbReference type="EMBL" id="AEP31427.1"/>
    </source>
</evidence>
<sequence>MTDDQLQALKIAYTFMPQSIEVNKYEYGEDYKRVLEQIEFVRAVLFELEIDPDELGGEINPGSTPNSCY</sequence>
<dbReference type="HOGENOM" id="CLU_2702582_0_0_6"/>
<protein>
    <submittedName>
        <fullName evidence="1">Penicillin-binding protein 1B</fullName>
    </submittedName>
</protein>
<keyword evidence="2" id="KW-1185">Reference proteome</keyword>